<dbReference type="EMBL" id="JXTB01000039">
    <property type="protein sequence ID" value="PON72545.1"/>
    <property type="molecule type" value="Genomic_DNA"/>
</dbReference>
<proteinExistence type="predicted"/>
<dbReference type="AlphaFoldDB" id="A0A2P5DH08"/>
<comment type="caution">
    <text evidence="1">The sequence shown here is derived from an EMBL/GenBank/DDBJ whole genome shotgun (WGS) entry which is preliminary data.</text>
</comment>
<dbReference type="OrthoDB" id="10282642at2759"/>
<gene>
    <name evidence="1" type="ORF">PanWU01x14_065800</name>
</gene>
<organism evidence="1 2">
    <name type="scientific">Parasponia andersonii</name>
    <name type="common">Sponia andersonii</name>
    <dbReference type="NCBI Taxonomy" id="3476"/>
    <lineage>
        <taxon>Eukaryota</taxon>
        <taxon>Viridiplantae</taxon>
        <taxon>Streptophyta</taxon>
        <taxon>Embryophyta</taxon>
        <taxon>Tracheophyta</taxon>
        <taxon>Spermatophyta</taxon>
        <taxon>Magnoliopsida</taxon>
        <taxon>eudicotyledons</taxon>
        <taxon>Gunneridae</taxon>
        <taxon>Pentapetalae</taxon>
        <taxon>rosids</taxon>
        <taxon>fabids</taxon>
        <taxon>Rosales</taxon>
        <taxon>Cannabaceae</taxon>
        <taxon>Parasponia</taxon>
    </lineage>
</organism>
<evidence type="ECO:0000313" key="1">
    <source>
        <dbReference type="EMBL" id="PON72545.1"/>
    </source>
</evidence>
<accession>A0A2P5DH08</accession>
<sequence length="111" mass="12498">QTTNPCPQKLAEPGIIVEPLVHLLLHGPGKTLSNTNELESNTGLPQQCRDKFEATTPQKTLRLASIATNLLCRRDWGKAKPFWPQQTTVWSNLKAQLRFIPKARDENTPWG</sequence>
<name>A0A2P5DH08_PARAD</name>
<protein>
    <submittedName>
        <fullName evidence="1">Uncharacterized protein</fullName>
    </submittedName>
</protein>
<dbReference type="Proteomes" id="UP000237105">
    <property type="component" value="Unassembled WGS sequence"/>
</dbReference>
<feature type="non-terminal residue" evidence="1">
    <location>
        <position position="1"/>
    </location>
</feature>
<evidence type="ECO:0000313" key="2">
    <source>
        <dbReference type="Proteomes" id="UP000237105"/>
    </source>
</evidence>
<keyword evidence="2" id="KW-1185">Reference proteome</keyword>
<reference evidence="2" key="1">
    <citation type="submission" date="2016-06" db="EMBL/GenBank/DDBJ databases">
        <title>Parallel loss of symbiosis genes in relatives of nitrogen-fixing non-legume Parasponia.</title>
        <authorList>
            <person name="Van Velzen R."/>
            <person name="Holmer R."/>
            <person name="Bu F."/>
            <person name="Rutten L."/>
            <person name="Van Zeijl A."/>
            <person name="Liu W."/>
            <person name="Santuari L."/>
            <person name="Cao Q."/>
            <person name="Sharma T."/>
            <person name="Shen D."/>
            <person name="Roswanjaya Y."/>
            <person name="Wardhani T."/>
            <person name="Kalhor M.S."/>
            <person name="Jansen J."/>
            <person name="Van den Hoogen J."/>
            <person name="Gungor B."/>
            <person name="Hartog M."/>
            <person name="Hontelez J."/>
            <person name="Verver J."/>
            <person name="Yang W.-C."/>
            <person name="Schijlen E."/>
            <person name="Repin R."/>
            <person name="Schilthuizen M."/>
            <person name="Schranz E."/>
            <person name="Heidstra R."/>
            <person name="Miyata K."/>
            <person name="Fedorova E."/>
            <person name="Kohlen W."/>
            <person name="Bisseling T."/>
            <person name="Smit S."/>
            <person name="Geurts R."/>
        </authorList>
    </citation>
    <scope>NUCLEOTIDE SEQUENCE [LARGE SCALE GENOMIC DNA]</scope>
    <source>
        <strain evidence="2">cv. WU1-14</strain>
    </source>
</reference>